<protein>
    <submittedName>
        <fullName evidence="8">FAD-dependent oxidoreductase</fullName>
    </submittedName>
</protein>
<dbReference type="InterPro" id="IPR036188">
    <property type="entry name" value="FAD/NAD-bd_sf"/>
</dbReference>
<evidence type="ECO:0000256" key="1">
    <source>
        <dbReference type="ARBA" id="ARBA00001974"/>
    </source>
</evidence>
<evidence type="ECO:0000259" key="7">
    <source>
        <dbReference type="Pfam" id="PF07992"/>
    </source>
</evidence>
<dbReference type="Gene3D" id="3.50.50.100">
    <property type="match status" value="1"/>
</dbReference>
<keyword evidence="9" id="KW-1185">Reference proteome</keyword>
<sequence length="389" mass="41493">MNTETRIVVLGAGYTGMLAAVRLARRTRGRGVHITIVNPVARFAERLRMHQVAAGQELADYRIPDLLRGTGIEFLQGRATAIDPVLRRVTVDDTRLLDYDHLIYALGGVAATDTVPGAAEYACTLDNPVAVHHFSRRAAEIAARGGEVAVIGGGLTGIEAATEIAAGNPGLRVTLISNAEPGAMMGERARGYLNRALDRLGIARLVGSAVTEVRPDAVELASGERIPADLTLWTAGVRGVPLAAQSGIATDARGLILVDQTLKSLSHPEIHAVGDAAAVRMPWGPLHGTCQSGMPTAAYTADAIARELRGKPVRPFRFGYIHQPVSLGRDDAVIQFTHRDDTPRRWYLTGRAAVRYKEMVSGSPVPVFHLSKKMNVAVTLPAGEYATAA</sequence>
<keyword evidence="4" id="KW-0274">FAD</keyword>
<keyword evidence="5" id="KW-0560">Oxidoreductase</keyword>
<dbReference type="PANTHER" id="PTHR42913">
    <property type="entry name" value="APOPTOSIS-INDUCING FACTOR 1"/>
    <property type="match status" value="1"/>
</dbReference>
<dbReference type="InterPro" id="IPR051169">
    <property type="entry name" value="NADH-Q_oxidoreductase"/>
</dbReference>
<evidence type="ECO:0000313" key="8">
    <source>
        <dbReference type="EMBL" id="QIS11262.1"/>
    </source>
</evidence>
<dbReference type="KEGG" id="nah:F5544_16915"/>
<dbReference type="RefSeq" id="WP_167474106.1">
    <property type="nucleotide sequence ID" value="NZ_CP046172.1"/>
</dbReference>
<dbReference type="GO" id="GO:0019646">
    <property type="term" value="P:aerobic electron transport chain"/>
    <property type="evidence" value="ECO:0007669"/>
    <property type="project" value="TreeGrafter"/>
</dbReference>
<dbReference type="GO" id="GO:0003955">
    <property type="term" value="F:NAD(P)H dehydrogenase (quinone) activity"/>
    <property type="evidence" value="ECO:0007669"/>
    <property type="project" value="TreeGrafter"/>
</dbReference>
<keyword evidence="6" id="KW-0812">Transmembrane</keyword>
<reference evidence="8 9" key="1">
    <citation type="journal article" date="2019" name="ACS Chem. Biol.">
        <title>Identification and Mobilization of a Cryptic Antibiotic Biosynthesis Gene Locus from a Human-Pathogenic Nocardia Isolate.</title>
        <authorList>
            <person name="Herisse M."/>
            <person name="Ishida K."/>
            <person name="Porter J.L."/>
            <person name="Howden B."/>
            <person name="Hertweck C."/>
            <person name="Stinear T.P."/>
            <person name="Pidot S.J."/>
        </authorList>
    </citation>
    <scope>NUCLEOTIDE SEQUENCE [LARGE SCALE GENOMIC DNA]</scope>
    <source>
        <strain evidence="8 9">AUSMDU00012717</strain>
    </source>
</reference>
<evidence type="ECO:0000256" key="6">
    <source>
        <dbReference type="SAM" id="Phobius"/>
    </source>
</evidence>
<feature type="transmembrane region" description="Helical" evidence="6">
    <location>
        <begin position="6"/>
        <end position="24"/>
    </location>
</feature>
<dbReference type="PRINTS" id="PR00469">
    <property type="entry name" value="PNDRDTASEII"/>
</dbReference>
<dbReference type="PRINTS" id="PR00368">
    <property type="entry name" value="FADPNR"/>
</dbReference>
<dbReference type="Pfam" id="PF07992">
    <property type="entry name" value="Pyr_redox_2"/>
    <property type="match status" value="1"/>
</dbReference>
<dbReference type="Proteomes" id="UP000503540">
    <property type="component" value="Chromosome"/>
</dbReference>
<feature type="domain" description="FAD/NAD(P)-binding" evidence="7">
    <location>
        <begin position="6"/>
        <end position="281"/>
    </location>
</feature>
<proteinExistence type="inferred from homology"/>
<keyword evidence="3" id="KW-0285">Flavoprotein</keyword>
<evidence type="ECO:0000256" key="3">
    <source>
        <dbReference type="ARBA" id="ARBA00022630"/>
    </source>
</evidence>
<comment type="similarity">
    <text evidence="2">Belongs to the NADH dehydrogenase family.</text>
</comment>
<evidence type="ECO:0000313" key="9">
    <source>
        <dbReference type="Proteomes" id="UP000503540"/>
    </source>
</evidence>
<dbReference type="SUPFAM" id="SSF51905">
    <property type="entry name" value="FAD/NAD(P)-binding domain"/>
    <property type="match status" value="1"/>
</dbReference>
<dbReference type="PANTHER" id="PTHR42913:SF3">
    <property type="entry name" value="64 KDA MITOCHONDRIAL NADH DEHYDROGENASE (EUROFUNG)"/>
    <property type="match status" value="1"/>
</dbReference>
<evidence type="ECO:0000256" key="4">
    <source>
        <dbReference type="ARBA" id="ARBA00022827"/>
    </source>
</evidence>
<accession>A0A6G9YDI4</accession>
<dbReference type="EMBL" id="CP046172">
    <property type="protein sequence ID" value="QIS11262.1"/>
    <property type="molecule type" value="Genomic_DNA"/>
</dbReference>
<organism evidence="8 9">
    <name type="scientific">Nocardia arthritidis</name>
    <dbReference type="NCBI Taxonomy" id="228602"/>
    <lineage>
        <taxon>Bacteria</taxon>
        <taxon>Bacillati</taxon>
        <taxon>Actinomycetota</taxon>
        <taxon>Actinomycetes</taxon>
        <taxon>Mycobacteriales</taxon>
        <taxon>Nocardiaceae</taxon>
        <taxon>Nocardia</taxon>
    </lineage>
</organism>
<dbReference type="AlphaFoldDB" id="A0A6G9YDI4"/>
<keyword evidence="6" id="KW-1133">Transmembrane helix</keyword>
<gene>
    <name evidence="8" type="ORF">F5544_16915</name>
</gene>
<evidence type="ECO:0000256" key="2">
    <source>
        <dbReference type="ARBA" id="ARBA00005272"/>
    </source>
</evidence>
<name>A0A6G9YDI4_9NOCA</name>
<evidence type="ECO:0000256" key="5">
    <source>
        <dbReference type="ARBA" id="ARBA00023002"/>
    </source>
</evidence>
<keyword evidence="6" id="KW-0472">Membrane</keyword>
<comment type="cofactor">
    <cofactor evidence="1">
        <name>FAD</name>
        <dbReference type="ChEBI" id="CHEBI:57692"/>
    </cofactor>
</comment>
<dbReference type="InterPro" id="IPR023753">
    <property type="entry name" value="FAD/NAD-binding_dom"/>
</dbReference>